<dbReference type="CDD" id="cd02224">
    <property type="entry name" value="cupin_SPO2919-like"/>
    <property type="match status" value="1"/>
</dbReference>
<dbReference type="Proteomes" id="UP000273982">
    <property type="component" value="Chromosome"/>
</dbReference>
<dbReference type="AlphaFoldDB" id="A0A3G8M2H9"/>
<dbReference type="InterPro" id="IPR051610">
    <property type="entry name" value="GPI/OXD"/>
</dbReference>
<dbReference type="EMBL" id="CP034086">
    <property type="protein sequence ID" value="AZG75874.1"/>
    <property type="molecule type" value="Genomic_DNA"/>
</dbReference>
<dbReference type="Pfam" id="PF07883">
    <property type="entry name" value="Cupin_2"/>
    <property type="match status" value="1"/>
</dbReference>
<organism evidence="3 4">
    <name type="scientific">Methylocystis rosea</name>
    <dbReference type="NCBI Taxonomy" id="173366"/>
    <lineage>
        <taxon>Bacteria</taxon>
        <taxon>Pseudomonadati</taxon>
        <taxon>Pseudomonadota</taxon>
        <taxon>Alphaproteobacteria</taxon>
        <taxon>Hyphomicrobiales</taxon>
        <taxon>Methylocystaceae</taxon>
        <taxon>Methylocystis</taxon>
    </lineage>
</organism>
<accession>A0A3G8M2H9</accession>
<dbReference type="GO" id="GO:0046872">
    <property type="term" value="F:metal ion binding"/>
    <property type="evidence" value="ECO:0007669"/>
    <property type="project" value="UniProtKB-KW"/>
</dbReference>
<dbReference type="SUPFAM" id="SSF51182">
    <property type="entry name" value="RmlC-like cupins"/>
    <property type="match status" value="1"/>
</dbReference>
<protein>
    <submittedName>
        <fullName evidence="3">Cupin domain-containing protein</fullName>
    </submittedName>
</protein>
<dbReference type="PANTHER" id="PTHR35848:SF9">
    <property type="entry name" value="SLL1358 PROTEIN"/>
    <property type="match status" value="1"/>
</dbReference>
<dbReference type="InterPro" id="IPR014710">
    <property type="entry name" value="RmlC-like_jellyroll"/>
</dbReference>
<feature type="domain" description="Cupin type-2" evidence="2">
    <location>
        <begin position="55"/>
        <end position="125"/>
    </location>
</feature>
<dbReference type="InterPro" id="IPR011051">
    <property type="entry name" value="RmlC_Cupin_sf"/>
</dbReference>
<evidence type="ECO:0000313" key="4">
    <source>
        <dbReference type="Proteomes" id="UP000273982"/>
    </source>
</evidence>
<reference evidence="3 4" key="1">
    <citation type="submission" date="2018-11" db="EMBL/GenBank/DDBJ databases">
        <title>Genome squencing of methanotrophic bacteria isolated from alkaline groundwater in Korea.</title>
        <authorList>
            <person name="Nguyen L.N."/>
        </authorList>
    </citation>
    <scope>NUCLEOTIDE SEQUENCE [LARGE SCALE GENOMIC DNA]</scope>
    <source>
        <strain evidence="3 4">GW6</strain>
    </source>
</reference>
<dbReference type="RefSeq" id="WP_124737721.1">
    <property type="nucleotide sequence ID" value="NZ_CP034086.1"/>
</dbReference>
<evidence type="ECO:0000259" key="2">
    <source>
        <dbReference type="Pfam" id="PF07883"/>
    </source>
</evidence>
<proteinExistence type="predicted"/>
<dbReference type="PANTHER" id="PTHR35848">
    <property type="entry name" value="OXALATE-BINDING PROTEIN"/>
    <property type="match status" value="1"/>
</dbReference>
<evidence type="ECO:0000256" key="1">
    <source>
        <dbReference type="ARBA" id="ARBA00022723"/>
    </source>
</evidence>
<name>A0A3G8M2H9_9HYPH</name>
<dbReference type="InterPro" id="IPR013096">
    <property type="entry name" value="Cupin_2"/>
</dbReference>
<dbReference type="Gene3D" id="2.60.120.10">
    <property type="entry name" value="Jelly Rolls"/>
    <property type="match status" value="1"/>
</dbReference>
<sequence length="161" mass="17609">MEKPIRRLSAAVVAADVAPRAKRSSYPDPFAARVRGREKRSLGDFFGLTNFGVNLTTLAPGAQSALKHRHSRQDEFVFILEGEPTLLRDDEEILLRAGMCAGFPALGAAHCLVNRTDRDVVYLEIGDRSAGDAATYPDDDLAAALGPDGRWIMTHKDGRPY</sequence>
<gene>
    <name evidence="3" type="ORF">EHO51_03485</name>
</gene>
<keyword evidence="1" id="KW-0479">Metal-binding</keyword>
<evidence type="ECO:0000313" key="3">
    <source>
        <dbReference type="EMBL" id="AZG75874.1"/>
    </source>
</evidence>
<dbReference type="KEGG" id="mros:EHO51_03485"/>